<sequence>MSTAASPHQTIKFQQGQNIVLIGLSGPSSSGKTTVAKALTCLFENSILVHLDDFYIPDEQIPVDPIHQEKDWDCPEAIDFDKFVEYIENIKKGILSEVKTLESDVTLKLSKDEISEYRRKIPSTPDTLYVFVDGFMLFHDPEIISLFDLKLFFYASFDTLKYRRESRSGYNTEAGFWVDPPNYFENIVWPQYVKNHNYLFIDNDVNKELNTYAIKDLGLLSYQNESKTTLNDLIQWSIDSILN</sequence>
<dbReference type="PRINTS" id="PR00988">
    <property type="entry name" value="URIDINKINASE"/>
</dbReference>
<dbReference type="CDD" id="cd02024">
    <property type="entry name" value="NRK1"/>
    <property type="match status" value="1"/>
</dbReference>
<dbReference type="Gene3D" id="3.40.50.300">
    <property type="entry name" value="P-loop containing nucleotide triphosphate hydrolases"/>
    <property type="match status" value="1"/>
</dbReference>
<feature type="domain" description="Phosphoribulokinase/uridine kinase" evidence="1">
    <location>
        <begin position="21"/>
        <end position="158"/>
    </location>
</feature>
<dbReference type="GO" id="GO:0016787">
    <property type="term" value="F:hydrolase activity"/>
    <property type="evidence" value="ECO:0007669"/>
    <property type="project" value="UniProtKB-KW"/>
</dbReference>
<evidence type="ECO:0000313" key="3">
    <source>
        <dbReference type="Proteomes" id="UP000095085"/>
    </source>
</evidence>
<proteinExistence type="predicted"/>
<dbReference type="EMBL" id="KV454544">
    <property type="protein sequence ID" value="ODV65599.1"/>
    <property type="molecule type" value="Genomic_DNA"/>
</dbReference>
<dbReference type="InterPro" id="IPR027417">
    <property type="entry name" value="P-loop_NTPase"/>
</dbReference>
<accession>A0A1E4REA2</accession>
<dbReference type="InterPro" id="IPR006083">
    <property type="entry name" value="PRK/URK"/>
</dbReference>
<dbReference type="STRING" id="984485.A0A1E4REA2"/>
<dbReference type="RefSeq" id="XP_020074666.1">
    <property type="nucleotide sequence ID" value="XM_020220261.1"/>
</dbReference>
<reference evidence="3" key="1">
    <citation type="submission" date="2016-05" db="EMBL/GenBank/DDBJ databases">
        <title>Comparative genomics of biotechnologically important yeasts.</title>
        <authorList>
            <consortium name="DOE Joint Genome Institute"/>
            <person name="Riley R."/>
            <person name="Haridas S."/>
            <person name="Wolfe K.H."/>
            <person name="Lopes M.R."/>
            <person name="Hittinger C.T."/>
            <person name="Goker M."/>
            <person name="Salamov A."/>
            <person name="Wisecaver J."/>
            <person name="Long T.M."/>
            <person name="Aerts A.L."/>
            <person name="Barry K."/>
            <person name="Choi C."/>
            <person name="Clum A."/>
            <person name="Coughlan A.Y."/>
            <person name="Deshpande S."/>
            <person name="Douglass A.P."/>
            <person name="Hanson S.J."/>
            <person name="Klenk H.-P."/>
            <person name="Labutti K."/>
            <person name="Lapidus A."/>
            <person name="Lindquist E."/>
            <person name="Lipzen A."/>
            <person name="Meier-Kolthoff J.P."/>
            <person name="Ohm R.A."/>
            <person name="Otillar R.P."/>
            <person name="Pangilinan J."/>
            <person name="Peng Y."/>
            <person name="Rokas A."/>
            <person name="Rosa C.A."/>
            <person name="Scheuner C."/>
            <person name="Sibirny A.A."/>
            <person name="Slot J.C."/>
            <person name="Stielow J.B."/>
            <person name="Sun H."/>
            <person name="Kurtzman C.P."/>
            <person name="Blackwell M."/>
            <person name="Grigoriev I.V."/>
            <person name="Jeffries T.W."/>
        </authorList>
    </citation>
    <scope>NUCLEOTIDE SEQUENCE [LARGE SCALE GENOMIC DNA]</scope>
    <source>
        <strain evidence="3">NRRL Y-1933</strain>
    </source>
</reference>
<dbReference type="Proteomes" id="UP000095085">
    <property type="component" value="Unassembled WGS sequence"/>
</dbReference>
<gene>
    <name evidence="2" type="ORF">HYPBUDRAFT_150238</name>
</gene>
<dbReference type="GO" id="GO:0034355">
    <property type="term" value="P:NAD+ biosynthetic process via the salvage pathway"/>
    <property type="evidence" value="ECO:0007669"/>
    <property type="project" value="EnsemblFungi"/>
</dbReference>
<dbReference type="AlphaFoldDB" id="A0A1E4REA2"/>
<dbReference type="GO" id="GO:0046495">
    <property type="term" value="P:nicotinamide riboside metabolic process"/>
    <property type="evidence" value="ECO:0007669"/>
    <property type="project" value="EnsemblFungi"/>
</dbReference>
<organism evidence="2 3">
    <name type="scientific">Hyphopichia burtonii NRRL Y-1933</name>
    <dbReference type="NCBI Taxonomy" id="984485"/>
    <lineage>
        <taxon>Eukaryota</taxon>
        <taxon>Fungi</taxon>
        <taxon>Dikarya</taxon>
        <taxon>Ascomycota</taxon>
        <taxon>Saccharomycotina</taxon>
        <taxon>Pichiomycetes</taxon>
        <taxon>Debaryomycetaceae</taxon>
        <taxon>Hyphopichia</taxon>
    </lineage>
</organism>
<dbReference type="SUPFAM" id="SSF52540">
    <property type="entry name" value="P-loop containing nucleoside triphosphate hydrolases"/>
    <property type="match status" value="1"/>
</dbReference>
<dbReference type="PANTHER" id="PTHR10285">
    <property type="entry name" value="URIDINE KINASE"/>
    <property type="match status" value="1"/>
</dbReference>
<evidence type="ECO:0000259" key="1">
    <source>
        <dbReference type="Pfam" id="PF00485"/>
    </source>
</evidence>
<dbReference type="OrthoDB" id="10041966at2759"/>
<dbReference type="Pfam" id="PF00485">
    <property type="entry name" value="PRK"/>
    <property type="match status" value="1"/>
</dbReference>
<dbReference type="GO" id="GO:0050262">
    <property type="term" value="F:ribosylnicotinamide kinase activity"/>
    <property type="evidence" value="ECO:0007669"/>
    <property type="project" value="EnsemblFungi"/>
</dbReference>
<dbReference type="GO" id="GO:0005524">
    <property type="term" value="F:ATP binding"/>
    <property type="evidence" value="ECO:0007669"/>
    <property type="project" value="InterPro"/>
</dbReference>
<protein>
    <submittedName>
        <fullName evidence="2">p-loop containing nucleoside triphosphate hydrolase protein</fullName>
    </submittedName>
</protein>
<keyword evidence="2" id="KW-0378">Hydrolase</keyword>
<dbReference type="GeneID" id="30994811"/>
<keyword evidence="3" id="KW-1185">Reference proteome</keyword>
<name>A0A1E4REA2_9ASCO</name>
<evidence type="ECO:0000313" key="2">
    <source>
        <dbReference type="EMBL" id="ODV65599.1"/>
    </source>
</evidence>